<organism evidence="3 4">
    <name type="scientific">Shewanella benthica KT99</name>
    <dbReference type="NCBI Taxonomy" id="314608"/>
    <lineage>
        <taxon>Bacteria</taxon>
        <taxon>Pseudomonadati</taxon>
        <taxon>Pseudomonadota</taxon>
        <taxon>Gammaproteobacteria</taxon>
        <taxon>Alteromonadales</taxon>
        <taxon>Shewanellaceae</taxon>
        <taxon>Shewanella</taxon>
    </lineage>
</organism>
<accession>A9D228</accession>
<gene>
    <name evidence="3" type="ORF">KT99_04094</name>
</gene>
<keyword evidence="4" id="KW-1185">Reference proteome</keyword>
<dbReference type="EMBL" id="ABIC01000007">
    <property type="protein sequence ID" value="EDQ01752.1"/>
    <property type="molecule type" value="Genomic_DNA"/>
</dbReference>
<sequence>MNKVLLASLLVTSLVTVVACDSDASSTKSVPETTGAGTDTTGTGSKLSAATLALDITGVPDSLSATYSSVLKFNRYTQVQAPNGKSIHLIAQDKLSDNQIVRARSILTHYLDSLS</sequence>
<evidence type="ECO:0000256" key="1">
    <source>
        <dbReference type="SAM" id="MobiDB-lite"/>
    </source>
</evidence>
<dbReference type="STRING" id="314608.KT99_04094"/>
<name>A9D228_9GAMM</name>
<feature type="chain" id="PRO_5002734274" evidence="2">
    <location>
        <begin position="20"/>
        <end position="115"/>
    </location>
</feature>
<proteinExistence type="predicted"/>
<keyword evidence="2" id="KW-0732">Signal</keyword>
<dbReference type="PROSITE" id="PS51257">
    <property type="entry name" value="PROKAR_LIPOPROTEIN"/>
    <property type="match status" value="1"/>
</dbReference>
<keyword evidence="3" id="KW-0449">Lipoprotein</keyword>
<evidence type="ECO:0000313" key="3">
    <source>
        <dbReference type="EMBL" id="EDQ01752.1"/>
    </source>
</evidence>
<dbReference type="AlphaFoldDB" id="A9D228"/>
<protein>
    <submittedName>
        <fullName evidence="3">Putative lipoprotein</fullName>
    </submittedName>
</protein>
<comment type="caution">
    <text evidence="3">The sequence shown here is derived from an EMBL/GenBank/DDBJ whole genome shotgun (WGS) entry which is preliminary data.</text>
</comment>
<evidence type="ECO:0000256" key="2">
    <source>
        <dbReference type="SAM" id="SignalP"/>
    </source>
</evidence>
<dbReference type="RefSeq" id="WP_005497487.1">
    <property type="nucleotide sequence ID" value="NZ_ABIC01000007.1"/>
</dbReference>
<evidence type="ECO:0000313" key="4">
    <source>
        <dbReference type="Proteomes" id="UP000005839"/>
    </source>
</evidence>
<feature type="compositionally biased region" description="Polar residues" evidence="1">
    <location>
        <begin position="23"/>
        <end position="32"/>
    </location>
</feature>
<reference evidence="3 4" key="1">
    <citation type="submission" date="2007-10" db="EMBL/GenBank/DDBJ databases">
        <authorList>
            <person name="Yayanos A."/>
            <person name="Ferriera S."/>
            <person name="Johnson J."/>
            <person name="Kravitz S."/>
            <person name="Halpern A."/>
            <person name="Remington K."/>
            <person name="Beeson K."/>
            <person name="Tran B."/>
            <person name="Rogers Y.-H."/>
            <person name="Friedman R."/>
            <person name="Venter J.C."/>
        </authorList>
    </citation>
    <scope>NUCLEOTIDE SEQUENCE [LARGE SCALE GENOMIC DNA]</scope>
    <source>
        <strain evidence="3 4">KT99</strain>
    </source>
</reference>
<feature type="signal peptide" evidence="2">
    <location>
        <begin position="1"/>
        <end position="19"/>
    </location>
</feature>
<dbReference type="Proteomes" id="UP000005839">
    <property type="component" value="Unassembled WGS sequence"/>
</dbReference>
<feature type="region of interest" description="Disordered" evidence="1">
    <location>
        <begin position="22"/>
        <end position="44"/>
    </location>
</feature>
<feature type="compositionally biased region" description="Low complexity" evidence="1">
    <location>
        <begin position="33"/>
        <end position="44"/>
    </location>
</feature>